<protein>
    <recommendedName>
        <fullName evidence="4">RING-type E3 ubiquitin transferase</fullName>
        <ecNumber evidence="4">2.3.2.27</ecNumber>
    </recommendedName>
</protein>
<dbReference type="PANTHER" id="PTHR15067">
    <property type="entry name" value="E3 UBIQUITIN-PROTEIN LIGASE RNF8"/>
    <property type="match status" value="1"/>
</dbReference>
<feature type="transmembrane region" description="Helical" evidence="17">
    <location>
        <begin position="61"/>
        <end position="87"/>
    </location>
</feature>
<feature type="domain" description="CUE" evidence="19">
    <location>
        <begin position="543"/>
        <end position="584"/>
    </location>
</feature>
<evidence type="ECO:0000256" key="3">
    <source>
        <dbReference type="ARBA" id="ARBA00004906"/>
    </source>
</evidence>
<dbReference type="InterPro" id="IPR003892">
    <property type="entry name" value="CUE"/>
</dbReference>
<evidence type="ECO:0000259" key="19">
    <source>
        <dbReference type="PROSITE" id="PS51140"/>
    </source>
</evidence>
<dbReference type="OrthoDB" id="7759664at2759"/>
<evidence type="ECO:0000259" key="18">
    <source>
        <dbReference type="PROSITE" id="PS50089"/>
    </source>
</evidence>
<feature type="transmembrane region" description="Helical" evidence="17">
    <location>
        <begin position="190"/>
        <end position="215"/>
    </location>
</feature>
<keyword evidence="11" id="KW-0611">Plant defense</keyword>
<dbReference type="Pfam" id="PF02845">
    <property type="entry name" value="CUE"/>
    <property type="match status" value="1"/>
</dbReference>
<sequence>MTVNYLYASAISTVISLVGLQWWTVSLLDGMKSDDLVDENEVGSRSVEPALALLLGSRVTIALLASFVLNVFVLVILCLKTIFFVQLYPSETRKVLERLINYLIYKGTFLPLVVPPNMFQVVLWSGWLVFLCCLKMFQSLARDRLEQLNASPAATPSKYFRVFSAFLFVLFADLLWLKLCMAIYKSSSSSLFVLLFFEPLSVVFETLQAIIVHGFQLLEIWQRHSIDSSGDCLGSDTSYKTAAGSLSEWKGILIRNCGFLLEMMAFLTAVGHYLIIWWLRGMAFHLVDAVLFLNLRALVSAIVKRGRAYIKLRKALSSLNGALPDATFEEICAFNDECAICREPMARAKKLSCNHLFHLACLRSWLDQGLTEVYSCPTCRRPLFPSGTQNSTSSATGEPASVGQLAEQLNLGLLNPQRISGHAPPFGAFPNLQQNPSDTMWREVGFDSGWVPPWLNQGMDVAGTSSGIRSGGLNGVQMMMRQLTSVSDNYAHGSLDDAAWILWRNQHASGTSVPPSSSLRYTRNTAGLQFRNATPTGNGNTSEILAMVDRVREVLPHIPDELIIQDLLRTNNINITVNNLLLVQ</sequence>
<dbReference type="Proteomes" id="UP000504607">
    <property type="component" value="Chromosome 11"/>
</dbReference>
<dbReference type="GeneID" id="105054014"/>
<comment type="catalytic activity">
    <reaction evidence="1">
        <text>S-ubiquitinyl-[E2 ubiquitin-conjugating enzyme]-L-cysteine + [acceptor protein]-L-lysine = [E2 ubiquitin-conjugating enzyme]-L-cysteine + N(6)-ubiquitinyl-[acceptor protein]-L-lysine.</text>
        <dbReference type="EC" id="2.3.2.27"/>
    </reaction>
</comment>
<dbReference type="GO" id="GO:0009626">
    <property type="term" value="P:plant-type hypersensitive response"/>
    <property type="evidence" value="ECO:0007669"/>
    <property type="project" value="UniProtKB-KW"/>
</dbReference>
<dbReference type="FunFam" id="1.10.8.10:FF:000054">
    <property type="entry name" value="E3 ubiquitin protein ligase RIN2"/>
    <property type="match status" value="1"/>
</dbReference>
<evidence type="ECO:0000256" key="11">
    <source>
        <dbReference type="ARBA" id="ARBA00022821"/>
    </source>
</evidence>
<keyword evidence="14 17" id="KW-0472">Membrane</keyword>
<dbReference type="Pfam" id="PF25563">
    <property type="entry name" value="TPR_SYVN1_N"/>
    <property type="match status" value="1"/>
</dbReference>
<keyword evidence="13 17" id="KW-1133">Transmembrane helix</keyword>
<evidence type="ECO:0000256" key="12">
    <source>
        <dbReference type="ARBA" id="ARBA00022833"/>
    </source>
</evidence>
<dbReference type="AlphaFoldDB" id="A0A6I9RWE5"/>
<dbReference type="GO" id="GO:0061630">
    <property type="term" value="F:ubiquitin protein ligase activity"/>
    <property type="evidence" value="ECO:0007669"/>
    <property type="project" value="UniProtKB-EC"/>
</dbReference>
<dbReference type="InterPro" id="IPR057992">
    <property type="entry name" value="TPR_SYVN1_N"/>
</dbReference>
<keyword evidence="20" id="KW-1185">Reference proteome</keyword>
<dbReference type="Gene3D" id="3.30.40.10">
    <property type="entry name" value="Zinc/RING finger domain, C3HC4 (zinc finger)"/>
    <property type="match status" value="1"/>
</dbReference>
<feature type="transmembrane region" description="Helical" evidence="17">
    <location>
        <begin position="5"/>
        <end position="23"/>
    </location>
</feature>
<dbReference type="SMART" id="SM00184">
    <property type="entry name" value="RING"/>
    <property type="match status" value="1"/>
</dbReference>
<evidence type="ECO:0000256" key="15">
    <source>
        <dbReference type="ARBA" id="ARBA00065597"/>
    </source>
</evidence>
<evidence type="ECO:0000256" key="10">
    <source>
        <dbReference type="ARBA" id="ARBA00022786"/>
    </source>
</evidence>
<evidence type="ECO:0000256" key="5">
    <source>
        <dbReference type="ARBA" id="ARBA00022667"/>
    </source>
</evidence>
<keyword evidence="9 16" id="KW-0863">Zinc-finger</keyword>
<dbReference type="GO" id="GO:0005829">
    <property type="term" value="C:cytosol"/>
    <property type="evidence" value="ECO:0007669"/>
    <property type="project" value="TreeGrafter"/>
</dbReference>
<feature type="domain" description="RING-type" evidence="18">
    <location>
        <begin position="338"/>
        <end position="380"/>
    </location>
</feature>
<evidence type="ECO:0000256" key="14">
    <source>
        <dbReference type="ARBA" id="ARBA00023136"/>
    </source>
</evidence>
<evidence type="ECO:0000256" key="9">
    <source>
        <dbReference type="ARBA" id="ARBA00022771"/>
    </source>
</evidence>
<dbReference type="FunFam" id="3.30.40.10:FF:000259">
    <property type="entry name" value="E3 ubiquitin protein ligase RIN2"/>
    <property type="match status" value="1"/>
</dbReference>
<dbReference type="InParanoid" id="A0A6I9RWE5"/>
<evidence type="ECO:0000256" key="1">
    <source>
        <dbReference type="ARBA" id="ARBA00000900"/>
    </source>
</evidence>
<evidence type="ECO:0000256" key="16">
    <source>
        <dbReference type="PROSITE-ProRule" id="PRU00175"/>
    </source>
</evidence>
<dbReference type="SUPFAM" id="SSF57850">
    <property type="entry name" value="RING/U-box"/>
    <property type="match status" value="1"/>
</dbReference>
<evidence type="ECO:0000256" key="2">
    <source>
        <dbReference type="ARBA" id="ARBA00004141"/>
    </source>
</evidence>
<keyword evidence="5" id="KW-0381">Hypersensitive response</keyword>
<keyword evidence="8" id="KW-0479">Metal-binding</keyword>
<evidence type="ECO:0000256" key="13">
    <source>
        <dbReference type="ARBA" id="ARBA00022989"/>
    </source>
</evidence>
<keyword evidence="10" id="KW-0833">Ubl conjugation pathway</keyword>
<dbReference type="SMART" id="SM00546">
    <property type="entry name" value="CUE"/>
    <property type="match status" value="1"/>
</dbReference>
<comment type="pathway">
    <text evidence="3">Protein modification; protein ubiquitination.</text>
</comment>
<keyword evidence="7 17" id="KW-0812">Transmembrane</keyword>
<proteinExistence type="predicted"/>
<evidence type="ECO:0000256" key="8">
    <source>
        <dbReference type="ARBA" id="ARBA00022723"/>
    </source>
</evidence>
<dbReference type="InterPro" id="IPR001841">
    <property type="entry name" value="Znf_RING"/>
</dbReference>
<dbReference type="KEGG" id="egu:105054014"/>
<evidence type="ECO:0000256" key="7">
    <source>
        <dbReference type="ARBA" id="ARBA00022692"/>
    </source>
</evidence>
<evidence type="ECO:0000256" key="17">
    <source>
        <dbReference type="SAM" id="Phobius"/>
    </source>
</evidence>
<keyword evidence="6" id="KW-0808">Transferase</keyword>
<dbReference type="PROSITE" id="PS50089">
    <property type="entry name" value="ZF_RING_2"/>
    <property type="match status" value="1"/>
</dbReference>
<evidence type="ECO:0000313" key="21">
    <source>
        <dbReference type="RefSeq" id="XP_010933684.1"/>
    </source>
</evidence>
<dbReference type="FunCoup" id="A0A6I9RWE5">
    <property type="interactions" value="764"/>
</dbReference>
<feature type="transmembrane region" description="Helical" evidence="17">
    <location>
        <begin position="162"/>
        <end position="184"/>
    </location>
</feature>
<dbReference type="GO" id="GO:0016567">
    <property type="term" value="P:protein ubiquitination"/>
    <property type="evidence" value="ECO:0007669"/>
    <property type="project" value="TreeGrafter"/>
</dbReference>
<dbReference type="PANTHER" id="PTHR15067:SF4">
    <property type="entry name" value="E3 UBIQUITIN-PROTEIN LIGASE RNF8"/>
    <property type="match status" value="1"/>
</dbReference>
<keyword evidence="12" id="KW-0862">Zinc</keyword>
<dbReference type="InterPro" id="IPR013083">
    <property type="entry name" value="Znf_RING/FYVE/PHD"/>
</dbReference>
<accession>A0A6I9RWE5</accession>
<dbReference type="CDD" id="cd16455">
    <property type="entry name" value="RING-H2_AMFR"/>
    <property type="match status" value="1"/>
</dbReference>
<dbReference type="GO" id="GO:0008270">
    <property type="term" value="F:zinc ion binding"/>
    <property type="evidence" value="ECO:0007669"/>
    <property type="project" value="UniProtKB-KW"/>
</dbReference>
<comment type="subcellular location">
    <subcellularLocation>
        <location evidence="2">Membrane</location>
        <topology evidence="2">Multi-pass membrane protein</topology>
    </subcellularLocation>
</comment>
<dbReference type="GO" id="GO:0006511">
    <property type="term" value="P:ubiquitin-dependent protein catabolic process"/>
    <property type="evidence" value="ECO:0007669"/>
    <property type="project" value="TreeGrafter"/>
</dbReference>
<dbReference type="RefSeq" id="XP_010933684.1">
    <property type="nucleotide sequence ID" value="XM_010935382.2"/>
</dbReference>
<dbReference type="GO" id="GO:0034052">
    <property type="term" value="P:positive regulation of plant-type hypersensitive response"/>
    <property type="evidence" value="ECO:0007669"/>
    <property type="project" value="TreeGrafter"/>
</dbReference>
<dbReference type="EC" id="2.3.2.27" evidence="4"/>
<evidence type="ECO:0000256" key="6">
    <source>
        <dbReference type="ARBA" id="ARBA00022679"/>
    </source>
</evidence>
<name>A0A6I9RWE5_ELAGV</name>
<evidence type="ECO:0000313" key="20">
    <source>
        <dbReference type="Proteomes" id="UP000504607"/>
    </source>
</evidence>
<dbReference type="GO" id="GO:0000151">
    <property type="term" value="C:ubiquitin ligase complex"/>
    <property type="evidence" value="ECO:0007669"/>
    <property type="project" value="TreeGrafter"/>
</dbReference>
<dbReference type="Gene3D" id="1.10.8.10">
    <property type="entry name" value="DNA helicase RuvA subunit, C-terminal domain"/>
    <property type="match status" value="1"/>
</dbReference>
<comment type="subunit">
    <text evidence="15">Interacts (via C-terminus) with RPM1 (via N-terminus).</text>
</comment>
<reference evidence="21" key="1">
    <citation type="submission" date="2025-08" db="UniProtKB">
        <authorList>
            <consortium name="RefSeq"/>
        </authorList>
    </citation>
    <scope>IDENTIFICATION</scope>
</reference>
<feature type="transmembrane region" description="Helical" evidence="17">
    <location>
        <begin position="284"/>
        <end position="303"/>
    </location>
</feature>
<dbReference type="Pfam" id="PF13639">
    <property type="entry name" value="zf-RING_2"/>
    <property type="match status" value="1"/>
</dbReference>
<organism evidence="20 21">
    <name type="scientific">Elaeis guineensis var. tenera</name>
    <name type="common">Oil palm</name>
    <dbReference type="NCBI Taxonomy" id="51953"/>
    <lineage>
        <taxon>Eukaryota</taxon>
        <taxon>Viridiplantae</taxon>
        <taxon>Streptophyta</taxon>
        <taxon>Embryophyta</taxon>
        <taxon>Tracheophyta</taxon>
        <taxon>Spermatophyta</taxon>
        <taxon>Magnoliopsida</taxon>
        <taxon>Liliopsida</taxon>
        <taxon>Arecaceae</taxon>
        <taxon>Arecoideae</taxon>
        <taxon>Cocoseae</taxon>
        <taxon>Elaeidinae</taxon>
        <taxon>Elaeis</taxon>
    </lineage>
</organism>
<gene>
    <name evidence="21" type="primary">LOC105054014</name>
</gene>
<dbReference type="PROSITE" id="PS51140">
    <property type="entry name" value="CUE"/>
    <property type="match status" value="1"/>
</dbReference>
<dbReference type="GO" id="GO:0043130">
    <property type="term" value="F:ubiquitin binding"/>
    <property type="evidence" value="ECO:0007669"/>
    <property type="project" value="InterPro"/>
</dbReference>
<feature type="transmembrane region" description="Helical" evidence="17">
    <location>
        <begin position="259"/>
        <end position="278"/>
    </location>
</feature>
<dbReference type="GO" id="GO:0005886">
    <property type="term" value="C:plasma membrane"/>
    <property type="evidence" value="ECO:0007669"/>
    <property type="project" value="TreeGrafter"/>
</dbReference>
<evidence type="ECO:0000256" key="4">
    <source>
        <dbReference type="ARBA" id="ARBA00012483"/>
    </source>
</evidence>